<evidence type="ECO:0000313" key="1">
    <source>
        <dbReference type="EMBL" id="GAT46274.1"/>
    </source>
</evidence>
<gene>
    <name evidence="1" type="ORF">MCHLO_03810</name>
</gene>
<proteinExistence type="predicted"/>
<evidence type="ECO:0000313" key="2">
    <source>
        <dbReference type="Proteomes" id="UP000815677"/>
    </source>
</evidence>
<accession>A0ABQ0L552</accession>
<protein>
    <submittedName>
        <fullName evidence="1">Uncharacterized protein</fullName>
    </submittedName>
</protein>
<organism evidence="1 2">
    <name type="scientific">Mycena chlorophos</name>
    <name type="common">Agaric fungus</name>
    <name type="synonym">Agaricus chlorophos</name>
    <dbReference type="NCBI Taxonomy" id="658473"/>
    <lineage>
        <taxon>Eukaryota</taxon>
        <taxon>Fungi</taxon>
        <taxon>Dikarya</taxon>
        <taxon>Basidiomycota</taxon>
        <taxon>Agaricomycotina</taxon>
        <taxon>Agaricomycetes</taxon>
        <taxon>Agaricomycetidae</taxon>
        <taxon>Agaricales</taxon>
        <taxon>Marasmiineae</taxon>
        <taxon>Mycenaceae</taxon>
        <taxon>Mycena</taxon>
    </lineage>
</organism>
<dbReference type="EMBL" id="DF842203">
    <property type="protein sequence ID" value="GAT46274.1"/>
    <property type="molecule type" value="Genomic_DNA"/>
</dbReference>
<name>A0ABQ0L552_MYCCL</name>
<keyword evidence="2" id="KW-1185">Reference proteome</keyword>
<dbReference type="Proteomes" id="UP000815677">
    <property type="component" value="Unassembled WGS sequence"/>
</dbReference>
<reference evidence="1" key="1">
    <citation type="submission" date="2014-09" db="EMBL/GenBank/DDBJ databases">
        <title>Genome sequence of the luminous mushroom Mycena chlorophos for searching fungal bioluminescence genes.</title>
        <authorList>
            <person name="Tanaka Y."/>
            <person name="Kasuga D."/>
            <person name="Oba Y."/>
            <person name="Hase S."/>
            <person name="Sato K."/>
            <person name="Oba Y."/>
            <person name="Sakakibara Y."/>
        </authorList>
    </citation>
    <scope>NUCLEOTIDE SEQUENCE</scope>
</reference>
<sequence>MYEASTSLNMYLSTILAKNAAKPASPSNQSMPLIKVVKDGLGIPETGIVFSISPLSNEPERSVVPANGSAREFMVEGDVFIVKAARFGPKLVEDWWRGGSVAAVGGCECTPHEVQRALGCEILAPVLRPNPHLVNMNGFETIFEFLGFDFRSPKLSTAVNAVAYRTLAFNFELWSRTRAEVPLLQVSSRLSCPAAGTQLVEEITDGGIVKLGRRVCVTLADPAVKDATAGLSPGRPALSWIMRIQMHDCL</sequence>